<comment type="cofactor">
    <cofactor evidence="3">
        <name>Zn(2+)</name>
        <dbReference type="ChEBI" id="CHEBI:29105"/>
    </cofactor>
</comment>
<dbReference type="EMBL" id="CP017704">
    <property type="protein sequence ID" value="ASS93995.1"/>
    <property type="molecule type" value="Genomic_DNA"/>
</dbReference>
<sequence length="373" mass="42558">MKDERITKLAARLIHHSIQLQPKERILIRGHINTKPLLKELIDEIYRVGAYPYVELEDDEISRHLLQGNVKEQLDISSQWALKKYRDIDAVIIITGEENDVEMTDVPIERHRLQGEAMKSPTLFYVNNRRWVLLNYPTNASAHKAGMTFDRYQDFLLNVCTMDYGKMEASLKPLKQLMERTDKVRIVSPGTDLTFSIKDMPAIICAGKKNLPDGEVFTAPIKDSLNGRIAFNTPTTYEGITFSEIELNFKKGKIIKATSNRDSEMNQILNIDEGSRFIGEFAIGINPYILEPMDDILFDEKISGSLHLALGLAYEEADNGNRSSIHWDMVLIQRPEYGGGDIYFDDVLIRRDGVFILPELHALNPNSLKLSLF</sequence>
<dbReference type="OrthoDB" id="9803993at2"/>
<evidence type="ECO:0000256" key="9">
    <source>
        <dbReference type="ARBA" id="ARBA00023049"/>
    </source>
</evidence>
<dbReference type="GO" id="GO:0046872">
    <property type="term" value="F:metal ion binding"/>
    <property type="evidence" value="ECO:0007669"/>
    <property type="project" value="UniProtKB-KW"/>
</dbReference>
<evidence type="ECO:0000256" key="2">
    <source>
        <dbReference type="ARBA" id="ARBA00001946"/>
    </source>
</evidence>
<dbReference type="SUPFAM" id="SSF144052">
    <property type="entry name" value="Thermophilic metalloprotease-like"/>
    <property type="match status" value="1"/>
</dbReference>
<comment type="similarity">
    <text evidence="4">Belongs to the peptidase M29 family.</text>
</comment>
<keyword evidence="9" id="KW-0482">Metalloprotease</keyword>
<dbReference type="AlphaFoldDB" id="A0A223EFY0"/>
<dbReference type="Gene3D" id="3.40.1830.10">
    <property type="entry name" value="Thermophilic metalloprotease (M29)"/>
    <property type="match status" value="1"/>
</dbReference>
<evidence type="ECO:0000256" key="1">
    <source>
        <dbReference type="ARBA" id="ARBA00001941"/>
    </source>
</evidence>
<dbReference type="PANTHER" id="PTHR34448:SF1">
    <property type="entry name" value="BLL6088 PROTEIN"/>
    <property type="match status" value="1"/>
</dbReference>
<evidence type="ECO:0000313" key="10">
    <source>
        <dbReference type="EMBL" id="ASS93995.1"/>
    </source>
</evidence>
<dbReference type="GO" id="GO:0008237">
    <property type="term" value="F:metallopeptidase activity"/>
    <property type="evidence" value="ECO:0007669"/>
    <property type="project" value="UniProtKB-KW"/>
</dbReference>
<comment type="cofactor">
    <cofactor evidence="2">
        <name>Mg(2+)</name>
        <dbReference type="ChEBI" id="CHEBI:18420"/>
    </cofactor>
</comment>
<keyword evidence="7" id="KW-0479">Metal-binding</keyword>
<evidence type="ECO:0000256" key="4">
    <source>
        <dbReference type="ARBA" id="ARBA00008236"/>
    </source>
</evidence>
<dbReference type="Proteomes" id="UP000214618">
    <property type="component" value="Chromosome"/>
</dbReference>
<accession>A0A223EFY0</accession>
<dbReference type="GeneID" id="56472784"/>
<reference evidence="10 11" key="1">
    <citation type="submission" date="2016-10" db="EMBL/GenBank/DDBJ databases">
        <title>The whole genome sequencing and assembly of Bacillus simplex DSM 1321 strain.</title>
        <authorList>
            <person name="Park M.-K."/>
            <person name="Lee Y.-J."/>
            <person name="Yi H."/>
            <person name="Bahn Y.-S."/>
            <person name="Kim J.F."/>
            <person name="Lee D.-W."/>
        </authorList>
    </citation>
    <scope>NUCLEOTIDE SEQUENCE [LARGE SCALE GENOMIC DNA]</scope>
    <source>
        <strain evidence="10 11">DSM 1321</strain>
    </source>
</reference>
<evidence type="ECO:0000256" key="8">
    <source>
        <dbReference type="ARBA" id="ARBA00022801"/>
    </source>
</evidence>
<dbReference type="GO" id="GO:0004177">
    <property type="term" value="F:aminopeptidase activity"/>
    <property type="evidence" value="ECO:0007669"/>
    <property type="project" value="UniProtKB-KW"/>
</dbReference>
<dbReference type="InterPro" id="IPR000787">
    <property type="entry name" value="Peptidase_M29"/>
</dbReference>
<evidence type="ECO:0000256" key="5">
    <source>
        <dbReference type="ARBA" id="ARBA00022438"/>
    </source>
</evidence>
<dbReference type="RefSeq" id="WP_063234841.1">
    <property type="nucleotide sequence ID" value="NZ_BCVO01000017.1"/>
</dbReference>
<gene>
    <name evidence="10" type="ORF">BS1321_08565</name>
</gene>
<dbReference type="InterPro" id="IPR052170">
    <property type="entry name" value="M29_Exopeptidase"/>
</dbReference>
<proteinExistence type="inferred from homology"/>
<evidence type="ECO:0000256" key="3">
    <source>
        <dbReference type="ARBA" id="ARBA00001947"/>
    </source>
</evidence>
<evidence type="ECO:0000313" key="11">
    <source>
        <dbReference type="Proteomes" id="UP000214618"/>
    </source>
</evidence>
<dbReference type="Pfam" id="PF02073">
    <property type="entry name" value="Peptidase_M29"/>
    <property type="match status" value="1"/>
</dbReference>
<dbReference type="PANTHER" id="PTHR34448">
    <property type="entry name" value="AMINOPEPTIDASE"/>
    <property type="match status" value="1"/>
</dbReference>
<evidence type="ECO:0000256" key="6">
    <source>
        <dbReference type="ARBA" id="ARBA00022670"/>
    </source>
</evidence>
<dbReference type="InterPro" id="IPR035097">
    <property type="entry name" value="M29_N-terminal"/>
</dbReference>
<keyword evidence="5 10" id="KW-0031">Aminopeptidase</keyword>
<dbReference type="GO" id="GO:0006508">
    <property type="term" value="P:proteolysis"/>
    <property type="evidence" value="ECO:0007669"/>
    <property type="project" value="UniProtKB-KW"/>
</dbReference>
<comment type="cofactor">
    <cofactor evidence="1">
        <name>Co(2+)</name>
        <dbReference type="ChEBI" id="CHEBI:48828"/>
    </cofactor>
</comment>
<keyword evidence="6" id="KW-0645">Protease</keyword>
<keyword evidence="8" id="KW-0378">Hydrolase</keyword>
<protein>
    <submittedName>
        <fullName evidence="10">Aminopeptidase</fullName>
    </submittedName>
</protein>
<name>A0A223EFY0_9BACI</name>
<organism evidence="10 11">
    <name type="scientific">Peribacillus simplex NBRC 15720 = DSM 1321</name>
    <dbReference type="NCBI Taxonomy" id="1349754"/>
    <lineage>
        <taxon>Bacteria</taxon>
        <taxon>Bacillati</taxon>
        <taxon>Bacillota</taxon>
        <taxon>Bacilli</taxon>
        <taxon>Bacillales</taxon>
        <taxon>Bacillaceae</taxon>
        <taxon>Peribacillus</taxon>
    </lineage>
</organism>
<evidence type="ECO:0000256" key="7">
    <source>
        <dbReference type="ARBA" id="ARBA00022723"/>
    </source>
</evidence>